<evidence type="ECO:0000256" key="1">
    <source>
        <dbReference type="SAM" id="MobiDB-lite"/>
    </source>
</evidence>
<organism evidence="2 3">
    <name type="scientific">Prorocentrum cordatum</name>
    <dbReference type="NCBI Taxonomy" id="2364126"/>
    <lineage>
        <taxon>Eukaryota</taxon>
        <taxon>Sar</taxon>
        <taxon>Alveolata</taxon>
        <taxon>Dinophyceae</taxon>
        <taxon>Prorocentrales</taxon>
        <taxon>Prorocentraceae</taxon>
        <taxon>Prorocentrum</taxon>
    </lineage>
</organism>
<accession>A0ABN9RPJ8</accession>
<keyword evidence="3" id="KW-1185">Reference proteome</keyword>
<sequence length="454" mass="48233">MDRKRLRGKQPRGDGGPELAPRASPANLIGPPLADPAVPTLAPVALSEWFAAVLKRAPPACHPPSPQCVLRGLAAGGAVDGSDFSGLGVQELKDVWPCLHGLRDEFVAALSTVPARAAVGQPAAQTEARAQRGAPAPAASKVPPAGGPAHAEDEAPATGHAAETGEAALAALGFLAAARLRRELVGPGEMADAVQTLGRVTPEEFQLAWEKRHGGIPGNPRERAAQIGPEMAGFMATQELLRRELLAWHRSAYKYASPVRLWGQVARNLGVDAWPPSEPVLGAFAFAVQNGASLMTYCTQVRTVLRLLHMPLGCLEDTSCLARGASKAAVATRRFRARASARQTRSLAQHVREVLGDPETADAFVVARQFCFRFASELVPLQADGPHSKVVLSTVDGLPTASVHLHRRKTYTETTVVSRRCICALQSRQLCGVCALRGRAQTGRVFPALSYRHA</sequence>
<gene>
    <name evidence="2" type="ORF">PCOR1329_LOCUS20911</name>
</gene>
<feature type="region of interest" description="Disordered" evidence="1">
    <location>
        <begin position="1"/>
        <end position="31"/>
    </location>
</feature>
<evidence type="ECO:0000313" key="3">
    <source>
        <dbReference type="Proteomes" id="UP001189429"/>
    </source>
</evidence>
<comment type="caution">
    <text evidence="2">The sequence shown here is derived from an EMBL/GenBank/DDBJ whole genome shotgun (WGS) entry which is preliminary data.</text>
</comment>
<feature type="compositionally biased region" description="Basic residues" evidence="1">
    <location>
        <begin position="1"/>
        <end position="10"/>
    </location>
</feature>
<feature type="region of interest" description="Disordered" evidence="1">
    <location>
        <begin position="121"/>
        <end position="161"/>
    </location>
</feature>
<name>A0ABN9RPJ8_9DINO</name>
<evidence type="ECO:0000313" key="2">
    <source>
        <dbReference type="EMBL" id="CAK0818755.1"/>
    </source>
</evidence>
<protein>
    <submittedName>
        <fullName evidence="2">Uncharacterized protein</fullName>
    </submittedName>
</protein>
<feature type="non-terminal residue" evidence="2">
    <location>
        <position position="454"/>
    </location>
</feature>
<dbReference type="EMBL" id="CAUYUJ010006810">
    <property type="protein sequence ID" value="CAK0818755.1"/>
    <property type="molecule type" value="Genomic_DNA"/>
</dbReference>
<dbReference type="Proteomes" id="UP001189429">
    <property type="component" value="Unassembled WGS sequence"/>
</dbReference>
<reference evidence="2" key="1">
    <citation type="submission" date="2023-10" db="EMBL/GenBank/DDBJ databases">
        <authorList>
            <person name="Chen Y."/>
            <person name="Shah S."/>
            <person name="Dougan E. K."/>
            <person name="Thang M."/>
            <person name="Chan C."/>
        </authorList>
    </citation>
    <scope>NUCLEOTIDE SEQUENCE [LARGE SCALE GENOMIC DNA]</scope>
</reference>
<proteinExistence type="predicted"/>
<feature type="compositionally biased region" description="Low complexity" evidence="1">
    <location>
        <begin position="131"/>
        <end position="149"/>
    </location>
</feature>